<dbReference type="CDD" id="cd13438">
    <property type="entry name" value="SPFH_eoslipins_u2"/>
    <property type="match status" value="1"/>
</dbReference>
<dbReference type="Pfam" id="PF01145">
    <property type="entry name" value="Band_7"/>
    <property type="match status" value="1"/>
</dbReference>
<dbReference type="EMBL" id="FXTI01000001">
    <property type="protein sequence ID" value="SMO41069.1"/>
    <property type="molecule type" value="Genomic_DNA"/>
</dbReference>
<dbReference type="OrthoDB" id="5501731at2"/>
<dbReference type="AlphaFoldDB" id="A0A521B1Z0"/>
<dbReference type="InterPro" id="IPR001107">
    <property type="entry name" value="Band_7"/>
</dbReference>
<dbReference type="InterPro" id="IPR043202">
    <property type="entry name" value="Band-7_stomatin-like"/>
</dbReference>
<dbReference type="SUPFAM" id="SSF117892">
    <property type="entry name" value="Band 7/SPFH domain"/>
    <property type="match status" value="1"/>
</dbReference>
<organism evidence="3 4">
    <name type="scientific">Melghirimyces algeriensis</name>
    <dbReference type="NCBI Taxonomy" id="910412"/>
    <lineage>
        <taxon>Bacteria</taxon>
        <taxon>Bacillati</taxon>
        <taxon>Bacillota</taxon>
        <taxon>Bacilli</taxon>
        <taxon>Bacillales</taxon>
        <taxon>Thermoactinomycetaceae</taxon>
        <taxon>Melghirimyces</taxon>
    </lineage>
</organism>
<name>A0A521B1Z0_9BACL</name>
<reference evidence="3 4" key="1">
    <citation type="submission" date="2017-05" db="EMBL/GenBank/DDBJ databases">
        <authorList>
            <person name="Varghese N."/>
            <person name="Submissions S."/>
        </authorList>
    </citation>
    <scope>NUCLEOTIDE SEQUENCE [LARGE SCALE GENOMIC DNA]</scope>
    <source>
        <strain evidence="3 4">DSM 45474</strain>
    </source>
</reference>
<dbReference type="GO" id="GO:0005886">
    <property type="term" value="C:plasma membrane"/>
    <property type="evidence" value="ECO:0007669"/>
    <property type="project" value="InterPro"/>
</dbReference>
<dbReference type="Proteomes" id="UP000315636">
    <property type="component" value="Unassembled WGS sequence"/>
</dbReference>
<protein>
    <submittedName>
        <fullName evidence="3">SPFH domain / Band 7 family protein</fullName>
    </submittedName>
</protein>
<sequence>MIHIRNDQRGLLFKRGNYVKHLKPGKHFSPLIKNSPFSSYQVIVMDVHQPFFHPDYPLHMFLHDEELLKELTILDVKDHELALHFEDGKFTEVYTSGTYAFWNIYKKHTFTVVDKRKPAVSEEIDCSIFSDPELRNFLKEVHVGTHERGILYYNHQFQEELKPGNYYFWKGPVTVDVQMVDMRQQQLDMTGQEMMTADKVTLRLNFVCQYQVVNPRRVLEVRSFDQQVYIYLQLVLREHIGAFRLDDLLKQKQKVGSLVLQRLKEKEDDFGVRFMDAGVKDIILPGDVKEILNTVLIAEKKAQANIITRREETASTRSLLNTAKLMDQNQTLYRLKELEFMERICEKIGTISISGGGNLLEQLNSLLLREHQKK</sequence>
<dbReference type="RefSeq" id="WP_142504157.1">
    <property type="nucleotide sequence ID" value="NZ_FXTI01000001.1"/>
</dbReference>
<feature type="domain" description="Band 7" evidence="2">
    <location>
        <begin position="138"/>
        <end position="296"/>
    </location>
</feature>
<dbReference type="Gene3D" id="3.30.479.30">
    <property type="entry name" value="Band 7 domain"/>
    <property type="match status" value="1"/>
</dbReference>
<dbReference type="PANTHER" id="PTHR10264:SF83">
    <property type="entry name" value="BLL5629 PROTEIN"/>
    <property type="match status" value="1"/>
</dbReference>
<dbReference type="InterPro" id="IPR036013">
    <property type="entry name" value="Band_7/SPFH_dom_sf"/>
</dbReference>
<proteinExistence type="inferred from homology"/>
<gene>
    <name evidence="3" type="ORF">SAMN06264849_101485</name>
</gene>
<dbReference type="SMART" id="SM00244">
    <property type="entry name" value="PHB"/>
    <property type="match status" value="1"/>
</dbReference>
<dbReference type="PANTHER" id="PTHR10264">
    <property type="entry name" value="BAND 7 PROTEIN-RELATED"/>
    <property type="match status" value="1"/>
</dbReference>
<keyword evidence="4" id="KW-1185">Reference proteome</keyword>
<evidence type="ECO:0000259" key="2">
    <source>
        <dbReference type="SMART" id="SM00244"/>
    </source>
</evidence>
<comment type="similarity">
    <text evidence="1">Belongs to the band 7/mec-2 family.</text>
</comment>
<evidence type="ECO:0000313" key="4">
    <source>
        <dbReference type="Proteomes" id="UP000315636"/>
    </source>
</evidence>
<evidence type="ECO:0000313" key="3">
    <source>
        <dbReference type="EMBL" id="SMO41069.1"/>
    </source>
</evidence>
<accession>A0A521B1Z0</accession>
<evidence type="ECO:0000256" key="1">
    <source>
        <dbReference type="ARBA" id="ARBA00008164"/>
    </source>
</evidence>